<comment type="caution">
    <text evidence="2">The sequence shown here is derived from an EMBL/GenBank/DDBJ whole genome shotgun (WGS) entry which is preliminary data.</text>
</comment>
<proteinExistence type="predicted"/>
<feature type="domain" description="DDE" evidence="1">
    <location>
        <begin position="2"/>
        <end position="121"/>
    </location>
</feature>
<dbReference type="InterPro" id="IPR052183">
    <property type="entry name" value="IS_Transposase"/>
</dbReference>
<dbReference type="OrthoDB" id="4315389at2"/>
<evidence type="ECO:0000313" key="3">
    <source>
        <dbReference type="Proteomes" id="UP000318413"/>
    </source>
</evidence>
<sequence length="166" mass="19908">MYVKLSGEMFYLWRCVDHEIEILESYITKTRDRDAAFTFMRKALKRPGSPAAVTTDRLRSYRVAMKDLGNKEKQEVGSWANKRVENSHVPFRRRERVMLQFKRSKTLQKFASIHANVHNHFNLQRHLVDRQTYEVGAQPRWLGSNSWQAKRSRQKPNLHRRDWFAF</sequence>
<dbReference type="Pfam" id="PF13610">
    <property type="entry name" value="DDE_Tnp_IS240"/>
    <property type="match status" value="1"/>
</dbReference>
<dbReference type="AlphaFoldDB" id="A0A502BZL4"/>
<dbReference type="EMBL" id="RCZK01000024">
    <property type="protein sequence ID" value="TPG05854.1"/>
    <property type="molecule type" value="Genomic_DNA"/>
</dbReference>
<dbReference type="InterPro" id="IPR032874">
    <property type="entry name" value="DDE_dom"/>
</dbReference>
<accession>A0A502BZL4</accession>
<dbReference type="PANTHER" id="PTHR35528:SF3">
    <property type="entry name" value="BLL1675 PROTEIN"/>
    <property type="match status" value="1"/>
</dbReference>
<evidence type="ECO:0000259" key="1">
    <source>
        <dbReference type="Pfam" id="PF13610"/>
    </source>
</evidence>
<protein>
    <submittedName>
        <fullName evidence="2">DDE domain-containing protein</fullName>
    </submittedName>
</protein>
<keyword evidence="3" id="KW-1185">Reference proteome</keyword>
<dbReference type="PANTHER" id="PTHR35528">
    <property type="entry name" value="BLL1675 PROTEIN"/>
    <property type="match status" value="1"/>
</dbReference>
<evidence type="ECO:0000313" key="2">
    <source>
        <dbReference type="EMBL" id="TPG05854.1"/>
    </source>
</evidence>
<organism evidence="2 3">
    <name type="scientific">Sphingomonas oligophenolica</name>
    <dbReference type="NCBI Taxonomy" id="301154"/>
    <lineage>
        <taxon>Bacteria</taxon>
        <taxon>Pseudomonadati</taxon>
        <taxon>Pseudomonadota</taxon>
        <taxon>Alphaproteobacteria</taxon>
        <taxon>Sphingomonadales</taxon>
        <taxon>Sphingomonadaceae</taxon>
        <taxon>Sphingomonas</taxon>
    </lineage>
</organism>
<gene>
    <name evidence="2" type="ORF">EAH84_15070</name>
</gene>
<name>A0A502BZL4_9SPHN</name>
<dbReference type="Proteomes" id="UP000318413">
    <property type="component" value="Unassembled WGS sequence"/>
</dbReference>
<reference evidence="2 3" key="1">
    <citation type="journal article" date="2019" name="Environ. Microbiol.">
        <title>Species interactions and distinct microbial communities in high Arctic permafrost affected cryosols are associated with the CH4 and CO2 gas fluxes.</title>
        <authorList>
            <person name="Altshuler I."/>
            <person name="Hamel J."/>
            <person name="Turney S."/>
            <person name="Magnuson E."/>
            <person name="Levesque R."/>
            <person name="Greer C."/>
            <person name="Whyte L.G."/>
        </authorList>
    </citation>
    <scope>NUCLEOTIDE SEQUENCE [LARGE SCALE GENOMIC DNA]</scope>
    <source>
        <strain evidence="2 3">S5.1</strain>
    </source>
</reference>